<name>A8M145_SALAI</name>
<dbReference type="eggNOG" id="COG0823">
    <property type="taxonomic scope" value="Bacteria"/>
</dbReference>
<dbReference type="HOGENOM" id="CLU_012236_1_0_11"/>
<accession>A8M145</accession>
<dbReference type="KEGG" id="saq:Sare_0587"/>
<protein>
    <submittedName>
        <fullName evidence="2">Peptidase S9 prolyl oligopeptidase active site domain protein</fullName>
    </submittedName>
</protein>
<dbReference type="GO" id="GO:0008236">
    <property type="term" value="F:serine-type peptidase activity"/>
    <property type="evidence" value="ECO:0007669"/>
    <property type="project" value="InterPro"/>
</dbReference>
<dbReference type="InterPro" id="IPR001375">
    <property type="entry name" value="Peptidase_S9_cat"/>
</dbReference>
<dbReference type="STRING" id="391037.Sare_0587"/>
<evidence type="ECO:0000313" key="2">
    <source>
        <dbReference type="EMBL" id="ABV96515.1"/>
    </source>
</evidence>
<dbReference type="AlphaFoldDB" id="A8M145"/>
<proteinExistence type="predicted"/>
<reference evidence="2" key="1">
    <citation type="submission" date="2007-10" db="EMBL/GenBank/DDBJ databases">
        <title>Complete sequence of Salinispora arenicola CNS-205.</title>
        <authorList>
            <consortium name="US DOE Joint Genome Institute"/>
            <person name="Copeland A."/>
            <person name="Lucas S."/>
            <person name="Lapidus A."/>
            <person name="Barry K."/>
            <person name="Glavina del Rio T."/>
            <person name="Dalin E."/>
            <person name="Tice H."/>
            <person name="Pitluck S."/>
            <person name="Foster B."/>
            <person name="Schmutz J."/>
            <person name="Larimer F."/>
            <person name="Land M."/>
            <person name="Hauser L."/>
            <person name="Kyrpides N."/>
            <person name="Ivanova N."/>
            <person name="Jensen P.R."/>
            <person name="Moore B.S."/>
            <person name="Penn K."/>
            <person name="Jenkins C."/>
            <person name="Udwary D."/>
            <person name="Xiang L."/>
            <person name="Gontang E."/>
            <person name="Richardson P."/>
        </authorList>
    </citation>
    <scope>NUCLEOTIDE SEQUENCE [LARGE SCALE GENOMIC DNA]</scope>
    <source>
        <strain evidence="2">CNS-205</strain>
    </source>
</reference>
<dbReference type="eggNOG" id="COG1506">
    <property type="taxonomic scope" value="Bacteria"/>
</dbReference>
<gene>
    <name evidence="2" type="ordered locus">Sare_0587</name>
</gene>
<dbReference type="InterPro" id="IPR011042">
    <property type="entry name" value="6-blade_b-propeller_TolB-like"/>
</dbReference>
<sequence>MPIQAPYGSWPSGWQAADASRGHSVVDWVGFAGSEVWWVAADAGDGRNHLVRPGADGRPEDVLPGDWDVRTAFMEYGGRPWVFLGTGGAVFVHWSDQRVYRWTPEAAVRPLSPRSDRYRYCDFAVRGDEVWCVRETTGGEVRRDLVALPLDGSARIRVLAATHDFLSGPRISPDGGRVAWLGWNHPDMPWTRTAVMVANVDPDGSLVGLRRLATGADESVTQIEWTSDGAALLVVSDRSGWWNVHEVSGDGRWRARCPRAEEFGEALWRIGASTCAALTGGGLAAAHGTGVRRLGLCDADGGLVDVDDGFTDWRSVVSDGRRVAAVAAGPRRSRSVVLVEQGCTRVLWSSPGALASYASVPMLRTYQGVHAHVYEPHHPGYAGPPGEPPPYIVQAHGGPTSRGVPVADAVTTYFTSRGIGVVDVQYGGSTGYGRAYRDRLRHRWGEVDARDCATVARGLVAEGRADPSRIALRGASAGGWTALRSLIDDPDLYQAAVVYFPVLDARSWAKSTHDFESRYAEWLIGPWPQERGRYESRSPAAAVERIRTPLLLMQGARDAICVPEQADQFARYLASISVPIRYLRFHAEAHGFRQADTVARCLNAELDLYAKALRFPLPVEARA</sequence>
<dbReference type="Pfam" id="PF00326">
    <property type="entry name" value="Peptidase_S9"/>
    <property type="match status" value="1"/>
</dbReference>
<dbReference type="InterPro" id="IPR050585">
    <property type="entry name" value="Xaa-Pro_dipeptidyl-ppase/CocE"/>
</dbReference>
<dbReference type="EMBL" id="CP000850">
    <property type="protein sequence ID" value="ABV96515.1"/>
    <property type="molecule type" value="Genomic_DNA"/>
</dbReference>
<feature type="domain" description="Peptidase S9 prolyl oligopeptidase catalytic" evidence="1">
    <location>
        <begin position="410"/>
        <end position="613"/>
    </location>
</feature>
<dbReference type="Gene3D" id="3.40.50.1820">
    <property type="entry name" value="alpha/beta hydrolase"/>
    <property type="match status" value="1"/>
</dbReference>
<dbReference type="SUPFAM" id="SSF53474">
    <property type="entry name" value="alpha/beta-Hydrolases"/>
    <property type="match status" value="1"/>
</dbReference>
<organism evidence="2">
    <name type="scientific">Salinispora arenicola (strain CNS-205)</name>
    <dbReference type="NCBI Taxonomy" id="391037"/>
    <lineage>
        <taxon>Bacteria</taxon>
        <taxon>Bacillati</taxon>
        <taxon>Actinomycetota</taxon>
        <taxon>Actinomycetes</taxon>
        <taxon>Micromonosporales</taxon>
        <taxon>Micromonosporaceae</taxon>
        <taxon>Salinispora</taxon>
    </lineage>
</organism>
<dbReference type="PATRIC" id="fig|391037.6.peg.600"/>
<dbReference type="Gene3D" id="2.120.10.30">
    <property type="entry name" value="TolB, C-terminal domain"/>
    <property type="match status" value="1"/>
</dbReference>
<dbReference type="GO" id="GO:0006508">
    <property type="term" value="P:proteolysis"/>
    <property type="evidence" value="ECO:0007669"/>
    <property type="project" value="InterPro"/>
</dbReference>
<dbReference type="PANTHER" id="PTHR43056:SF5">
    <property type="entry name" value="PEPTIDASE S9 PROLYL OLIGOPEPTIDASE CATALYTIC DOMAIN-CONTAINING PROTEIN"/>
    <property type="match status" value="1"/>
</dbReference>
<dbReference type="SUPFAM" id="SSF82171">
    <property type="entry name" value="DPP6 N-terminal domain-like"/>
    <property type="match status" value="1"/>
</dbReference>
<dbReference type="MEROPS" id="S09.072"/>
<dbReference type="OrthoDB" id="128799at2"/>
<dbReference type="PANTHER" id="PTHR43056">
    <property type="entry name" value="PEPTIDASE S9 PROLYL OLIGOPEPTIDASE"/>
    <property type="match status" value="1"/>
</dbReference>
<evidence type="ECO:0000259" key="1">
    <source>
        <dbReference type="Pfam" id="PF00326"/>
    </source>
</evidence>
<dbReference type="InterPro" id="IPR029058">
    <property type="entry name" value="AB_hydrolase_fold"/>
</dbReference>